<accession>A0A8H4P374</accession>
<name>A0A8H4P374_9HYPO</name>
<dbReference type="AlphaFoldDB" id="A0A8H4P374"/>
<gene>
    <name evidence="2" type="ORF">F53441_520</name>
</gene>
<proteinExistence type="predicted"/>
<organism evidence="2 3">
    <name type="scientific">Fusarium austroafricanum</name>
    <dbReference type="NCBI Taxonomy" id="2364996"/>
    <lineage>
        <taxon>Eukaryota</taxon>
        <taxon>Fungi</taxon>
        <taxon>Dikarya</taxon>
        <taxon>Ascomycota</taxon>
        <taxon>Pezizomycotina</taxon>
        <taxon>Sordariomycetes</taxon>
        <taxon>Hypocreomycetidae</taxon>
        <taxon>Hypocreales</taxon>
        <taxon>Nectriaceae</taxon>
        <taxon>Fusarium</taxon>
        <taxon>Fusarium concolor species complex</taxon>
    </lineage>
</organism>
<evidence type="ECO:0000256" key="1">
    <source>
        <dbReference type="SAM" id="SignalP"/>
    </source>
</evidence>
<comment type="caution">
    <text evidence="2">The sequence shown here is derived from an EMBL/GenBank/DDBJ whole genome shotgun (WGS) entry which is preliminary data.</text>
</comment>
<feature type="signal peptide" evidence="1">
    <location>
        <begin position="1"/>
        <end position="18"/>
    </location>
</feature>
<evidence type="ECO:0000313" key="2">
    <source>
        <dbReference type="EMBL" id="KAF4457470.1"/>
    </source>
</evidence>
<feature type="chain" id="PRO_5034961856" evidence="1">
    <location>
        <begin position="19"/>
        <end position="142"/>
    </location>
</feature>
<keyword evidence="1" id="KW-0732">Signal</keyword>
<evidence type="ECO:0000313" key="3">
    <source>
        <dbReference type="Proteomes" id="UP000605986"/>
    </source>
</evidence>
<dbReference type="OrthoDB" id="2910287at2759"/>
<dbReference type="Proteomes" id="UP000605986">
    <property type="component" value="Unassembled WGS sequence"/>
</dbReference>
<protein>
    <submittedName>
        <fullName evidence="2">SSCRP protein</fullName>
    </submittedName>
</protein>
<dbReference type="EMBL" id="JAADJG010000022">
    <property type="protein sequence ID" value="KAF4457470.1"/>
    <property type="molecule type" value="Genomic_DNA"/>
</dbReference>
<sequence>MKLSAVITFIVSAMSISASPILKKREIGGVLMCTGANSTGFCDYQVFKLKKCHQLPKPLYHNITTFAPDGEDFECFPRTTNCKDICKSPTGCTFGAVDHNYPHKENLTAIEWNTLFSSFDCSLKKKKGEKLNFRDVKPLPLP</sequence>
<reference evidence="2" key="1">
    <citation type="submission" date="2020-01" db="EMBL/GenBank/DDBJ databases">
        <title>Identification and distribution of gene clusters putatively required for synthesis of sphingolipid metabolism inhibitors in phylogenetically diverse species of the filamentous fungus Fusarium.</title>
        <authorList>
            <person name="Kim H.-S."/>
            <person name="Busman M."/>
            <person name="Brown D.W."/>
            <person name="Divon H."/>
            <person name="Uhlig S."/>
            <person name="Proctor R.H."/>
        </authorList>
    </citation>
    <scope>NUCLEOTIDE SEQUENCE</scope>
    <source>
        <strain evidence="2">NRRL 53441</strain>
    </source>
</reference>
<keyword evidence="3" id="KW-1185">Reference proteome</keyword>